<dbReference type="PANTHER" id="PTHR34496">
    <property type="entry name" value="GLCNAC TRANSFERASE-RELATED"/>
    <property type="match status" value="1"/>
</dbReference>
<organism evidence="1">
    <name type="scientific">Grammatophora oceanica</name>
    <dbReference type="NCBI Taxonomy" id="210454"/>
    <lineage>
        <taxon>Eukaryota</taxon>
        <taxon>Sar</taxon>
        <taxon>Stramenopiles</taxon>
        <taxon>Ochrophyta</taxon>
        <taxon>Bacillariophyta</taxon>
        <taxon>Fragilariophyceae</taxon>
        <taxon>Fragilariophycidae</taxon>
        <taxon>Rhabdonematales</taxon>
        <taxon>Grammatophoraceae</taxon>
        <taxon>Grammatophora</taxon>
    </lineage>
</organism>
<gene>
    <name evidence="1" type="ORF">GOCE00092_LOCUS22403</name>
</gene>
<proteinExistence type="predicted"/>
<dbReference type="AlphaFoldDB" id="A0A7S1VJZ5"/>
<accession>A0A7S1VJZ5</accession>
<protein>
    <submittedName>
        <fullName evidence="1">Uncharacterized protein</fullName>
    </submittedName>
</protein>
<dbReference type="Pfam" id="PF11397">
    <property type="entry name" value="GlcNAc"/>
    <property type="match status" value="1"/>
</dbReference>
<dbReference type="EMBL" id="HBGK01042702">
    <property type="protein sequence ID" value="CAD9302309.1"/>
    <property type="molecule type" value="Transcribed_RNA"/>
</dbReference>
<dbReference type="PANTHER" id="PTHR34496:SF6">
    <property type="entry name" value="GLYCOSYLTRANSFERASE 2-LIKE DOMAIN-CONTAINING PROTEIN"/>
    <property type="match status" value="1"/>
</dbReference>
<dbReference type="InterPro" id="IPR021067">
    <property type="entry name" value="Glycosyltransferase"/>
</dbReference>
<evidence type="ECO:0000313" key="1">
    <source>
        <dbReference type="EMBL" id="CAD9302309.1"/>
    </source>
</evidence>
<name>A0A7S1VJZ5_9STRA</name>
<reference evidence="1" key="1">
    <citation type="submission" date="2021-01" db="EMBL/GenBank/DDBJ databases">
        <authorList>
            <person name="Corre E."/>
            <person name="Pelletier E."/>
            <person name="Niang G."/>
            <person name="Scheremetjew M."/>
            <person name="Finn R."/>
            <person name="Kale V."/>
            <person name="Holt S."/>
            <person name="Cochrane G."/>
            <person name="Meng A."/>
            <person name="Brown T."/>
            <person name="Cohen L."/>
        </authorList>
    </citation>
    <scope>NUCLEOTIDE SEQUENCE</scope>
    <source>
        <strain evidence="1">CCMP 410</strain>
    </source>
</reference>
<sequence>MQSLGNVLGNSHLSKPVSSLVGRTTVEGSQDLSVRTIFVGISSYRDWHCRYTLESVFARAKHPERLRIAVVDQLDRDNDQSCFVPIVPCEQKPDQALCAHRDQIDVYEMESNLVSGPTFTHHILNRMYRGEYYALLVDPHTTFVKDWDANIVQQLESTKNDMAVLTTYLDDALGSIDDITGTTERRSRQVICDAEFDGSGYDRRLRHDPSKQPDSLPAIQGMPQLQPFWSSSFSFSRGHFVLTVPSDPFTPMVRREDMDISVAIRAFTHGYDFYAPERSVAFDSAYSDRGSRKTFLEHKDVDKGHELMSYKRLYGIVGLDGEKDPMDWANDPHELYGIGHARPLASFWNAFGIHASERITERKLCNFVQTGRMHKLFHDHLRPDGMGLDYEKISFRFHELQNNHDA</sequence>